<feature type="transmembrane region" description="Helical" evidence="1">
    <location>
        <begin position="6"/>
        <end position="27"/>
    </location>
</feature>
<dbReference type="EMBL" id="JMIX01000013">
    <property type="protein sequence ID" value="KEO89974.1"/>
    <property type="molecule type" value="Genomic_DNA"/>
</dbReference>
<comment type="caution">
    <text evidence="2">The sequence shown here is derived from an EMBL/GenBank/DDBJ whole genome shotgun (WGS) entry which is preliminary data.</text>
</comment>
<accession>A0A074M982</accession>
<keyword evidence="3" id="KW-1185">Reference proteome</keyword>
<proteinExistence type="predicted"/>
<keyword evidence="1" id="KW-0812">Transmembrane</keyword>
<evidence type="ECO:0000313" key="3">
    <source>
        <dbReference type="Proteomes" id="UP000027866"/>
    </source>
</evidence>
<name>A0A074M982_9SPHN</name>
<organism evidence="2 3">
    <name type="scientific">Erythrobacter litoralis</name>
    <dbReference type="NCBI Taxonomy" id="39960"/>
    <lineage>
        <taxon>Bacteria</taxon>
        <taxon>Pseudomonadati</taxon>
        <taxon>Pseudomonadota</taxon>
        <taxon>Alphaproteobacteria</taxon>
        <taxon>Sphingomonadales</taxon>
        <taxon>Erythrobacteraceae</taxon>
        <taxon>Erythrobacter/Porphyrobacter group</taxon>
        <taxon>Erythrobacter</taxon>
    </lineage>
</organism>
<keyword evidence="1" id="KW-0472">Membrane</keyword>
<dbReference type="Proteomes" id="UP000027866">
    <property type="component" value="Unassembled WGS sequence"/>
</dbReference>
<evidence type="ECO:0000256" key="1">
    <source>
        <dbReference type="SAM" id="Phobius"/>
    </source>
</evidence>
<dbReference type="AlphaFoldDB" id="A0A074M982"/>
<evidence type="ECO:0000313" key="2">
    <source>
        <dbReference type="EMBL" id="KEO89974.1"/>
    </source>
</evidence>
<sequence>MGQYGAFGWFCVALFTFFISAAALALLSRTRLWRVEAKVREKLSGESSPFDPMAKEYHNKRLFISDLAPAGRKFVIGKTFHNCEIIGPGTIKLLTRSDANKPWPVVTNNVMFFTDCIETDPTANSESAIFFPDCSFHGCHFFNLTLMFDERTDGVGWNWITRDYRQLSLPQIDHSEDETET</sequence>
<gene>
    <name evidence="2" type="ORF">EH32_03010</name>
</gene>
<protein>
    <submittedName>
        <fullName evidence="2">Uncharacterized protein</fullName>
    </submittedName>
</protein>
<reference evidence="2 3" key="1">
    <citation type="submission" date="2014-04" db="EMBL/GenBank/DDBJ databases">
        <title>A comprehensive comparison of genomes of Erythrobacter spp. Strains.</title>
        <authorList>
            <person name="Zheng Q."/>
        </authorList>
    </citation>
    <scope>NUCLEOTIDE SEQUENCE [LARGE SCALE GENOMIC DNA]</scope>
    <source>
        <strain evidence="2 3">DSM 8509</strain>
    </source>
</reference>
<keyword evidence="1" id="KW-1133">Transmembrane helix</keyword>